<dbReference type="SMART" id="SM00930">
    <property type="entry name" value="NIL"/>
    <property type="match status" value="1"/>
</dbReference>
<evidence type="ECO:0000259" key="1">
    <source>
        <dbReference type="SMART" id="SM00930"/>
    </source>
</evidence>
<dbReference type="InterPro" id="IPR045865">
    <property type="entry name" value="ACT-like_dom_sf"/>
</dbReference>
<protein>
    <recommendedName>
        <fullName evidence="1">NIL domain-containing protein</fullName>
    </recommendedName>
</protein>
<sequence>MRVKLFFPESLIREPIVAQLVRRFDITPNIRRASIEEELGWMALDLVGDPGAVASAVAWLREIGVEVDQLGDVLES</sequence>
<dbReference type="InterPro" id="IPR018449">
    <property type="entry name" value="NIL_domain"/>
</dbReference>
<evidence type="ECO:0000313" key="2">
    <source>
        <dbReference type="EMBL" id="CAA9271636.1"/>
    </source>
</evidence>
<dbReference type="Pfam" id="PF09383">
    <property type="entry name" value="NIL"/>
    <property type="match status" value="1"/>
</dbReference>
<accession>A0A6J4J6B0</accession>
<proteinExistence type="predicted"/>
<reference evidence="2" key="1">
    <citation type="submission" date="2020-02" db="EMBL/GenBank/DDBJ databases">
        <authorList>
            <person name="Meier V. D."/>
        </authorList>
    </citation>
    <scope>NUCLEOTIDE SEQUENCE</scope>
    <source>
        <strain evidence="2">AVDCRST_MAG76</strain>
    </source>
</reference>
<organism evidence="2">
    <name type="scientific">uncultured Acidimicrobiales bacterium</name>
    <dbReference type="NCBI Taxonomy" id="310071"/>
    <lineage>
        <taxon>Bacteria</taxon>
        <taxon>Bacillati</taxon>
        <taxon>Actinomycetota</taxon>
        <taxon>Acidimicrobiia</taxon>
        <taxon>Acidimicrobiales</taxon>
        <taxon>environmental samples</taxon>
    </lineage>
</organism>
<dbReference type="Gene3D" id="3.30.70.260">
    <property type="match status" value="1"/>
</dbReference>
<gene>
    <name evidence="2" type="ORF">AVDCRST_MAG76-3456</name>
</gene>
<feature type="domain" description="NIL" evidence="1">
    <location>
        <begin position="1"/>
        <end position="70"/>
    </location>
</feature>
<dbReference type="AlphaFoldDB" id="A0A6J4J6B0"/>
<dbReference type="SUPFAM" id="SSF55021">
    <property type="entry name" value="ACT-like"/>
    <property type="match status" value="1"/>
</dbReference>
<dbReference type="EMBL" id="CADCSZ010000203">
    <property type="protein sequence ID" value="CAA9271636.1"/>
    <property type="molecule type" value="Genomic_DNA"/>
</dbReference>
<name>A0A6J4J6B0_9ACTN</name>